<feature type="binding site" evidence="8">
    <location>
        <position position="128"/>
    </location>
    <ligand>
        <name>substrate</name>
    </ligand>
</feature>
<gene>
    <name evidence="8" type="primary">aroQ</name>
    <name evidence="10" type="ORF">GCM10012285_16770</name>
</gene>
<evidence type="ECO:0000256" key="5">
    <source>
        <dbReference type="ARBA" id="ARBA00012060"/>
    </source>
</evidence>
<dbReference type="CDD" id="cd00466">
    <property type="entry name" value="DHQase_II"/>
    <property type="match status" value="1"/>
</dbReference>
<reference evidence="11" key="1">
    <citation type="journal article" date="2019" name="Int. J. Syst. Evol. Microbiol.">
        <title>The Global Catalogue of Microorganisms (GCM) 10K type strain sequencing project: providing services to taxonomists for standard genome sequencing and annotation.</title>
        <authorList>
            <consortium name="The Broad Institute Genomics Platform"/>
            <consortium name="The Broad Institute Genome Sequencing Center for Infectious Disease"/>
            <person name="Wu L."/>
            <person name="Ma J."/>
        </authorList>
    </citation>
    <scope>NUCLEOTIDE SEQUENCE [LARGE SCALE GENOMIC DNA]</scope>
    <source>
        <strain evidence="11">CGMCC 4.7323</strain>
    </source>
</reference>
<feature type="active site" description="Proton acceptor" evidence="8">
    <location>
        <position position="64"/>
    </location>
</feature>
<evidence type="ECO:0000256" key="7">
    <source>
        <dbReference type="ARBA" id="ARBA00023239"/>
    </source>
</evidence>
<proteinExistence type="inferred from homology"/>
<sequence>MGRAGRGVPHNEPTGSYRRRARTAHLCTGEKMPNPDADHASAVPVLVLNGPNLNLLGLREPEIYGRDTFADIEALCHRTAAAHGLRADVRQSNHEGVLIDAVQEARTAHRGIVINPAGYSHTSVALRDALAAADVPIVEVHLSNIHRREEFRHFSYVSAVADTVICGAGANGYALALAHLARLVDTA</sequence>
<evidence type="ECO:0000256" key="9">
    <source>
        <dbReference type="SAM" id="MobiDB-lite"/>
    </source>
</evidence>
<dbReference type="Gene3D" id="3.40.50.9100">
    <property type="entry name" value="Dehydroquinase, class II"/>
    <property type="match status" value="1"/>
</dbReference>
<dbReference type="HAMAP" id="MF_00169">
    <property type="entry name" value="AroQ"/>
    <property type="match status" value="1"/>
</dbReference>
<evidence type="ECO:0000313" key="10">
    <source>
        <dbReference type="EMBL" id="GGN39626.1"/>
    </source>
</evidence>
<keyword evidence="8" id="KW-0028">Amino-acid biosynthesis</keyword>
<dbReference type="SUPFAM" id="SSF52304">
    <property type="entry name" value="Type II 3-dehydroquinate dehydratase"/>
    <property type="match status" value="1"/>
</dbReference>
<dbReference type="InterPro" id="IPR018509">
    <property type="entry name" value="DHquinase_II_CS"/>
</dbReference>
<dbReference type="EC" id="4.2.1.10" evidence="5 8"/>
<evidence type="ECO:0000256" key="3">
    <source>
        <dbReference type="ARBA" id="ARBA00011037"/>
    </source>
</evidence>
<keyword evidence="6 8" id="KW-0057">Aromatic amino acid biosynthesis</keyword>
<protein>
    <recommendedName>
        <fullName evidence="5 8">3-dehydroquinate dehydratase</fullName>
        <shortName evidence="8">3-dehydroquinase</shortName>
        <ecNumber evidence="5 8">4.2.1.10</ecNumber>
    </recommendedName>
    <alternativeName>
        <fullName evidence="8">Type II DHQase</fullName>
    </alternativeName>
</protein>
<dbReference type="Pfam" id="PF01220">
    <property type="entry name" value="DHquinase_II"/>
    <property type="match status" value="1"/>
</dbReference>
<dbReference type="NCBIfam" id="NF003807">
    <property type="entry name" value="PRK05395.1-4"/>
    <property type="match status" value="1"/>
</dbReference>
<evidence type="ECO:0000256" key="8">
    <source>
        <dbReference type="HAMAP-Rule" id="MF_00169"/>
    </source>
</evidence>
<comment type="function">
    <text evidence="8">Catalyzes a trans-dehydration via an enolate intermediate.</text>
</comment>
<dbReference type="PANTHER" id="PTHR21272">
    <property type="entry name" value="CATABOLIC 3-DEHYDROQUINASE"/>
    <property type="match status" value="1"/>
</dbReference>
<dbReference type="EMBL" id="BMND01000005">
    <property type="protein sequence ID" value="GGN39626.1"/>
    <property type="molecule type" value="Genomic_DNA"/>
</dbReference>
<feature type="active site" description="Proton donor" evidence="8">
    <location>
        <position position="141"/>
    </location>
</feature>
<evidence type="ECO:0000256" key="6">
    <source>
        <dbReference type="ARBA" id="ARBA00023141"/>
    </source>
</evidence>
<keyword evidence="7 8" id="KW-0456">Lyase</keyword>
<dbReference type="NCBIfam" id="TIGR01088">
    <property type="entry name" value="aroQ"/>
    <property type="match status" value="1"/>
</dbReference>
<comment type="subunit">
    <text evidence="4 8">Homododecamer.</text>
</comment>
<name>A0ABQ2J3T2_9ACTN</name>
<comment type="pathway">
    <text evidence="2 8">Metabolic intermediate biosynthesis; chorismate biosynthesis; chorismate from D-erythrose 4-phosphate and phosphoenolpyruvate: step 3/7.</text>
</comment>
<dbReference type="NCBIfam" id="NF003805">
    <property type="entry name" value="PRK05395.1-2"/>
    <property type="match status" value="1"/>
</dbReference>
<comment type="caution">
    <text evidence="10">The sequence shown here is derived from an EMBL/GenBank/DDBJ whole genome shotgun (WGS) entry which is preliminary data.</text>
</comment>
<dbReference type="NCBIfam" id="NF003806">
    <property type="entry name" value="PRK05395.1-3"/>
    <property type="match status" value="1"/>
</dbReference>
<evidence type="ECO:0000313" key="11">
    <source>
        <dbReference type="Proteomes" id="UP000600080"/>
    </source>
</evidence>
<feature type="region of interest" description="Disordered" evidence="9">
    <location>
        <begin position="1"/>
        <end position="20"/>
    </location>
</feature>
<feature type="binding site" evidence="8">
    <location>
        <begin position="142"/>
        <end position="143"/>
    </location>
    <ligand>
        <name>substrate</name>
    </ligand>
</feature>
<evidence type="ECO:0000256" key="4">
    <source>
        <dbReference type="ARBA" id="ARBA00011193"/>
    </source>
</evidence>
<feature type="binding site" evidence="8">
    <location>
        <position position="152"/>
    </location>
    <ligand>
        <name>substrate</name>
    </ligand>
</feature>
<dbReference type="PROSITE" id="PS01029">
    <property type="entry name" value="DEHYDROQUINASE_II"/>
    <property type="match status" value="1"/>
</dbReference>
<dbReference type="InterPro" id="IPR001874">
    <property type="entry name" value="DHquinase_II"/>
</dbReference>
<dbReference type="Proteomes" id="UP000600080">
    <property type="component" value="Unassembled WGS sequence"/>
</dbReference>
<accession>A0ABQ2J3T2</accession>
<evidence type="ECO:0000256" key="2">
    <source>
        <dbReference type="ARBA" id="ARBA00004902"/>
    </source>
</evidence>
<evidence type="ECO:0000256" key="1">
    <source>
        <dbReference type="ARBA" id="ARBA00001864"/>
    </source>
</evidence>
<dbReference type="PANTHER" id="PTHR21272:SF3">
    <property type="entry name" value="CATABOLIC 3-DEHYDROQUINASE"/>
    <property type="match status" value="1"/>
</dbReference>
<comment type="similarity">
    <text evidence="3 8">Belongs to the type-II 3-dehydroquinase family.</text>
</comment>
<keyword evidence="11" id="KW-1185">Reference proteome</keyword>
<dbReference type="InterPro" id="IPR036441">
    <property type="entry name" value="DHquinase_II_sf"/>
</dbReference>
<comment type="catalytic activity">
    <reaction evidence="1 8">
        <text>3-dehydroquinate = 3-dehydroshikimate + H2O</text>
        <dbReference type="Rhea" id="RHEA:21096"/>
        <dbReference type="ChEBI" id="CHEBI:15377"/>
        <dbReference type="ChEBI" id="CHEBI:16630"/>
        <dbReference type="ChEBI" id="CHEBI:32364"/>
        <dbReference type="EC" id="4.2.1.10"/>
    </reaction>
</comment>
<feature type="site" description="Transition state stabilizer" evidence="8">
    <location>
        <position position="59"/>
    </location>
</feature>
<organism evidence="10 11">
    <name type="scientific">Streptomyces kronopolitis</name>
    <dbReference type="NCBI Taxonomy" id="1612435"/>
    <lineage>
        <taxon>Bacteria</taxon>
        <taxon>Bacillati</taxon>
        <taxon>Actinomycetota</taxon>
        <taxon>Actinomycetes</taxon>
        <taxon>Kitasatosporales</taxon>
        <taxon>Streptomycetaceae</taxon>
        <taxon>Streptomyces</taxon>
    </lineage>
</organism>
<feature type="binding site" evidence="8">
    <location>
        <position position="115"/>
    </location>
    <ligand>
        <name>substrate</name>
    </ligand>
</feature>
<feature type="binding site" evidence="8">
    <location>
        <position position="121"/>
    </location>
    <ligand>
        <name>substrate</name>
    </ligand>
</feature>